<sequence length="81" mass="9160">MPTIPQDAVATAPNIKGTSAIYTQKNKFRSYLFWYMVAALPIFAMWGAMLGIILPNHVQMVEFARFSPVLTHTLTSLNCRR</sequence>
<dbReference type="EMBL" id="BAABGP010000023">
    <property type="protein sequence ID" value="GAA4490441.1"/>
    <property type="molecule type" value="Genomic_DNA"/>
</dbReference>
<keyword evidence="3" id="KW-1185">Reference proteome</keyword>
<name>A0ABP8PQB7_9MICO</name>
<organism evidence="2 3">
    <name type="scientific">Microbacterium panaciterrae</name>
    <dbReference type="NCBI Taxonomy" id="985759"/>
    <lineage>
        <taxon>Bacteria</taxon>
        <taxon>Bacillati</taxon>
        <taxon>Actinomycetota</taxon>
        <taxon>Actinomycetes</taxon>
        <taxon>Micrococcales</taxon>
        <taxon>Microbacteriaceae</taxon>
        <taxon>Microbacterium</taxon>
    </lineage>
</organism>
<feature type="transmembrane region" description="Helical" evidence="1">
    <location>
        <begin position="32"/>
        <end position="54"/>
    </location>
</feature>
<gene>
    <name evidence="2" type="ORF">GCM10023171_32830</name>
</gene>
<evidence type="ECO:0000256" key="1">
    <source>
        <dbReference type="SAM" id="Phobius"/>
    </source>
</evidence>
<keyword evidence="1" id="KW-0472">Membrane</keyword>
<accession>A0ABP8PQB7</accession>
<evidence type="ECO:0000313" key="2">
    <source>
        <dbReference type="EMBL" id="GAA4490441.1"/>
    </source>
</evidence>
<keyword evidence="1" id="KW-0812">Transmembrane</keyword>
<keyword evidence="1" id="KW-1133">Transmembrane helix</keyword>
<dbReference type="RefSeq" id="WP_345188498.1">
    <property type="nucleotide sequence ID" value="NZ_BAABGP010000023.1"/>
</dbReference>
<protein>
    <submittedName>
        <fullName evidence="2">Uncharacterized protein</fullName>
    </submittedName>
</protein>
<dbReference type="Proteomes" id="UP001500731">
    <property type="component" value="Unassembled WGS sequence"/>
</dbReference>
<evidence type="ECO:0000313" key="3">
    <source>
        <dbReference type="Proteomes" id="UP001500731"/>
    </source>
</evidence>
<comment type="caution">
    <text evidence="2">The sequence shown here is derived from an EMBL/GenBank/DDBJ whole genome shotgun (WGS) entry which is preliminary data.</text>
</comment>
<reference evidence="3" key="1">
    <citation type="journal article" date="2019" name="Int. J. Syst. Evol. Microbiol.">
        <title>The Global Catalogue of Microorganisms (GCM) 10K type strain sequencing project: providing services to taxonomists for standard genome sequencing and annotation.</title>
        <authorList>
            <consortium name="The Broad Institute Genomics Platform"/>
            <consortium name="The Broad Institute Genome Sequencing Center for Infectious Disease"/>
            <person name="Wu L."/>
            <person name="Ma J."/>
        </authorList>
    </citation>
    <scope>NUCLEOTIDE SEQUENCE [LARGE SCALE GENOMIC DNA]</scope>
    <source>
        <strain evidence="3">JCM 17839</strain>
    </source>
</reference>
<proteinExistence type="predicted"/>